<feature type="active site" description="Proton acceptor" evidence="4">
    <location>
        <position position="345"/>
    </location>
</feature>
<dbReference type="Gene3D" id="3.40.47.10">
    <property type="match status" value="2"/>
</dbReference>
<dbReference type="NCBIfam" id="TIGR01930">
    <property type="entry name" value="AcCoA-C-Actrans"/>
    <property type="match status" value="1"/>
</dbReference>
<dbReference type="Pfam" id="PF02803">
    <property type="entry name" value="Thiolase_C"/>
    <property type="match status" value="1"/>
</dbReference>
<reference evidence="8 9" key="1">
    <citation type="submission" date="2019-12" db="EMBL/GenBank/DDBJ databases">
        <title>Nocardia sp. nov. ET3-3 isolated from soil.</title>
        <authorList>
            <person name="Kanchanasin P."/>
            <person name="Tanasupawat S."/>
            <person name="Yuki M."/>
            <person name="Kudo T."/>
        </authorList>
    </citation>
    <scope>NUCLEOTIDE SEQUENCE [LARGE SCALE GENOMIC DNA]</scope>
    <source>
        <strain evidence="8 9">ET3-3</strain>
    </source>
</reference>
<dbReference type="Proteomes" id="UP000466794">
    <property type="component" value="Unassembled WGS sequence"/>
</dbReference>
<dbReference type="SUPFAM" id="SSF53901">
    <property type="entry name" value="Thiolase-like"/>
    <property type="match status" value="2"/>
</dbReference>
<gene>
    <name evidence="8" type="ORF">GPX89_22590</name>
</gene>
<feature type="domain" description="Thiolase C-terminal" evidence="7">
    <location>
        <begin position="267"/>
        <end position="387"/>
    </location>
</feature>
<evidence type="ECO:0000256" key="1">
    <source>
        <dbReference type="ARBA" id="ARBA00010982"/>
    </source>
</evidence>
<accession>A0A7K1V0G7</accession>
<dbReference type="RefSeq" id="WP_157389573.1">
    <property type="nucleotide sequence ID" value="NZ_WRPP01000004.1"/>
</dbReference>
<evidence type="ECO:0000259" key="6">
    <source>
        <dbReference type="Pfam" id="PF00108"/>
    </source>
</evidence>
<evidence type="ECO:0000256" key="5">
    <source>
        <dbReference type="RuleBase" id="RU003557"/>
    </source>
</evidence>
<evidence type="ECO:0000313" key="8">
    <source>
        <dbReference type="EMBL" id="MVU80021.1"/>
    </source>
</evidence>
<keyword evidence="9" id="KW-1185">Reference proteome</keyword>
<dbReference type="InterPro" id="IPR002155">
    <property type="entry name" value="Thiolase"/>
</dbReference>
<dbReference type="Pfam" id="PF00108">
    <property type="entry name" value="Thiolase_N"/>
    <property type="match status" value="1"/>
</dbReference>
<evidence type="ECO:0000313" key="9">
    <source>
        <dbReference type="Proteomes" id="UP000466794"/>
    </source>
</evidence>
<dbReference type="PROSITE" id="PS00737">
    <property type="entry name" value="THIOLASE_2"/>
    <property type="match status" value="1"/>
</dbReference>
<comment type="similarity">
    <text evidence="1 5">Belongs to the thiolase-like superfamily. Thiolase family.</text>
</comment>
<dbReference type="PIRSF" id="PIRSF000429">
    <property type="entry name" value="Ac-CoA_Ac_transf"/>
    <property type="match status" value="1"/>
</dbReference>
<dbReference type="EC" id="2.3.1.16" evidence="8"/>
<dbReference type="InterPro" id="IPR016039">
    <property type="entry name" value="Thiolase-like"/>
</dbReference>
<keyword evidence="3 5" id="KW-0012">Acyltransferase</keyword>
<dbReference type="PANTHER" id="PTHR43365">
    <property type="entry name" value="BLR7806 PROTEIN"/>
    <property type="match status" value="1"/>
</dbReference>
<dbReference type="AlphaFoldDB" id="A0A7K1V0G7"/>
<evidence type="ECO:0000259" key="7">
    <source>
        <dbReference type="Pfam" id="PF02803"/>
    </source>
</evidence>
<dbReference type="EMBL" id="WRPP01000004">
    <property type="protein sequence ID" value="MVU80021.1"/>
    <property type="molecule type" value="Genomic_DNA"/>
</dbReference>
<dbReference type="InterPro" id="IPR020617">
    <property type="entry name" value="Thiolase_C"/>
</dbReference>
<sequence>MRDAVIVEAVRTPIGKGKANGALHGTHPADLLAHSLREVVRRSEIDPALIDDVIGGVVTQVGEQGSNLTRRAALAAGYLESVPATTVDRQCGSSQQAIHFAAQGVISGAYDIAVAAGVESMSRVPMGANLIGAEDIAGVGFAQRYPEGLVPQGISAELIAAKWGLSRTQLDEFALSSHEKAAAATRNGSFEAQLAAFAGLAHDEGIREGGTLETLAALRPAFYDEAMAARFPQINWSVTAANSSQINDGSAATLIMTGERAAQLGLRPLARVHSFAVAGDDPLFMLTAIIPATRKILQRSGLDLSDIDLFEVNEAFASVVLAWAQETGADLSKVNVNGGAIALGHPLGASGTRIATTLVHAMHDREARFGLHLMCEAGGLANATLYERL</sequence>
<protein>
    <submittedName>
        <fullName evidence="8">Acetyl-CoA C-acyltransferase</fullName>
        <ecNumber evidence="8">2.3.1.16</ecNumber>
    </submittedName>
</protein>
<keyword evidence="2 5" id="KW-0808">Transferase</keyword>
<organism evidence="8 9">
    <name type="scientific">Nocardia terrae</name>
    <dbReference type="NCBI Taxonomy" id="2675851"/>
    <lineage>
        <taxon>Bacteria</taxon>
        <taxon>Bacillati</taxon>
        <taxon>Actinomycetota</taxon>
        <taxon>Actinomycetes</taxon>
        <taxon>Mycobacteriales</taxon>
        <taxon>Nocardiaceae</taxon>
        <taxon>Nocardia</taxon>
    </lineage>
</organism>
<feature type="active site" description="Acyl-thioester intermediate" evidence="4">
    <location>
        <position position="91"/>
    </location>
</feature>
<feature type="domain" description="Thiolase N-terminal" evidence="6">
    <location>
        <begin position="5"/>
        <end position="257"/>
    </location>
</feature>
<evidence type="ECO:0000256" key="4">
    <source>
        <dbReference type="PIRSR" id="PIRSR000429-1"/>
    </source>
</evidence>
<proteinExistence type="inferred from homology"/>
<evidence type="ECO:0000256" key="2">
    <source>
        <dbReference type="ARBA" id="ARBA00022679"/>
    </source>
</evidence>
<dbReference type="GO" id="GO:0003988">
    <property type="term" value="F:acetyl-CoA C-acyltransferase activity"/>
    <property type="evidence" value="ECO:0007669"/>
    <property type="project" value="UniProtKB-EC"/>
</dbReference>
<name>A0A7K1V0G7_9NOCA</name>
<dbReference type="InterPro" id="IPR020616">
    <property type="entry name" value="Thiolase_N"/>
</dbReference>
<feature type="active site" description="Proton acceptor" evidence="4">
    <location>
        <position position="375"/>
    </location>
</feature>
<evidence type="ECO:0000256" key="3">
    <source>
        <dbReference type="ARBA" id="ARBA00023315"/>
    </source>
</evidence>
<dbReference type="InterPro" id="IPR020613">
    <property type="entry name" value="Thiolase_CS"/>
</dbReference>
<dbReference type="CDD" id="cd00751">
    <property type="entry name" value="thiolase"/>
    <property type="match status" value="1"/>
</dbReference>
<dbReference type="PANTHER" id="PTHR43365:SF1">
    <property type="entry name" value="ACETYL-COA C-ACYLTRANSFERASE"/>
    <property type="match status" value="1"/>
</dbReference>
<comment type="caution">
    <text evidence="8">The sequence shown here is derived from an EMBL/GenBank/DDBJ whole genome shotgun (WGS) entry which is preliminary data.</text>
</comment>